<sequence length="420" mass="44541">MTDQQPVLISDAQVFDGTSDELRRADVLVTGSKISEVSEKPLTAPDGARRIDADGRVLMPGMSDAHWHMIFAPNTMDAMLEADTGLMYANAVAEAESTLLRGFTTVRDVGGPTFGVKKAIDAGSVPGPRVFPSGALISQTAGHGDFSPAYAAPVTLGGRPSRFDEIGVFAVANGPAEVQAAVRAQLKRGASQIKLALGGGVISDTDPLDTLQYASEEISAAVQTAADWGTYVCAHVYTAEGIKRAIRAGVKSIEHGHLVDEETLDEMARNNAWLSLQPFQKGDNPLTEEQIKKAEPTSHWDRVAQWAKDRGVRVAFGTDMLFQPGKLGIQSVLMTRFEKVFGAVGTLKIVTSGNAELLGLSGKRSPYSEAPLGVIRAGAWADLLVVDGNPLENLSILADPGKSLALIMKNGAVHKNTLGE</sequence>
<feature type="domain" description="Amidohydrolase-related" evidence="1">
    <location>
        <begin position="57"/>
        <end position="403"/>
    </location>
</feature>
<gene>
    <name evidence="2" type="ORF">AS25_07665</name>
</gene>
<dbReference type="Gene3D" id="3.20.20.140">
    <property type="entry name" value="Metal-dependent hydrolases"/>
    <property type="match status" value="1"/>
</dbReference>
<protein>
    <recommendedName>
        <fullName evidence="1">Amidohydrolase-related domain-containing protein</fullName>
    </recommendedName>
</protein>
<dbReference type="SUPFAM" id="SSF51338">
    <property type="entry name" value="Composite domain of metallo-dependent hydrolases"/>
    <property type="match status" value="2"/>
</dbReference>
<dbReference type="InterPro" id="IPR051781">
    <property type="entry name" value="Metallo-dep_Hydrolase"/>
</dbReference>
<dbReference type="Proteomes" id="UP000030664">
    <property type="component" value="Unassembled WGS sequence"/>
</dbReference>
<dbReference type="PANTHER" id="PTHR43135:SF3">
    <property type="entry name" value="ALPHA-D-RIBOSE 1-METHYLPHOSPHONATE 5-TRIPHOSPHATE DIPHOSPHATASE"/>
    <property type="match status" value="1"/>
</dbReference>
<comment type="caution">
    <text evidence="2">The sequence shown here is derived from an EMBL/GenBank/DDBJ whole genome shotgun (WGS) entry which is preliminary data.</text>
</comment>
<dbReference type="STRING" id="223184.AS25_07665"/>
<dbReference type="AlphaFoldDB" id="A0A0B0DA11"/>
<dbReference type="RefSeq" id="WP_035964028.1">
    <property type="nucleotide sequence ID" value="NZ_JROM01000022.1"/>
</dbReference>
<dbReference type="EMBL" id="JROM01000022">
    <property type="protein sequence ID" value="KHE74253.1"/>
    <property type="molecule type" value="Genomic_DNA"/>
</dbReference>
<proteinExistence type="predicted"/>
<organism evidence="2 3">
    <name type="scientific">Kocuria marina</name>
    <dbReference type="NCBI Taxonomy" id="223184"/>
    <lineage>
        <taxon>Bacteria</taxon>
        <taxon>Bacillati</taxon>
        <taxon>Actinomycetota</taxon>
        <taxon>Actinomycetes</taxon>
        <taxon>Micrococcales</taxon>
        <taxon>Micrococcaceae</taxon>
        <taxon>Kocuria</taxon>
    </lineage>
</organism>
<evidence type="ECO:0000313" key="3">
    <source>
        <dbReference type="Proteomes" id="UP000030664"/>
    </source>
</evidence>
<dbReference type="Gene3D" id="2.30.40.10">
    <property type="entry name" value="Urease, subunit C, domain 1"/>
    <property type="match status" value="1"/>
</dbReference>
<dbReference type="InterPro" id="IPR057744">
    <property type="entry name" value="OTAase-like"/>
</dbReference>
<dbReference type="SUPFAM" id="SSF51556">
    <property type="entry name" value="Metallo-dependent hydrolases"/>
    <property type="match status" value="1"/>
</dbReference>
<dbReference type="InterPro" id="IPR032466">
    <property type="entry name" value="Metal_Hydrolase"/>
</dbReference>
<dbReference type="CDD" id="cd01299">
    <property type="entry name" value="Met_dep_hydrolase_A"/>
    <property type="match status" value="1"/>
</dbReference>
<dbReference type="InterPro" id="IPR011059">
    <property type="entry name" value="Metal-dep_hydrolase_composite"/>
</dbReference>
<evidence type="ECO:0000259" key="1">
    <source>
        <dbReference type="Pfam" id="PF01979"/>
    </source>
</evidence>
<dbReference type="InterPro" id="IPR006680">
    <property type="entry name" value="Amidohydro-rel"/>
</dbReference>
<reference evidence="2 3" key="1">
    <citation type="submission" date="2014-09" db="EMBL/GenBank/DDBJ databases">
        <title>High-quality draft genome sequence of Kocuria marina SO9-6, an actinobacterium isolated from a copper mine.</title>
        <authorList>
            <person name="Castro D.B."/>
            <person name="Pereira L.B."/>
            <person name="Silva M.V."/>
            <person name="Silva B.P."/>
            <person name="Zanardi B.R."/>
            <person name="Carlos C."/>
            <person name="Belgini D.R."/>
            <person name="Limache E.G."/>
            <person name="Lacerda G.V."/>
            <person name="Nery M.B."/>
            <person name="Gomes M.B."/>
            <person name="Souza S."/>
            <person name="Silva T.M."/>
            <person name="Rodrigues V.D."/>
            <person name="Paulino L.C."/>
            <person name="Vicentini R."/>
            <person name="Ferraz L.F."/>
            <person name="Ottoboni L.M."/>
        </authorList>
    </citation>
    <scope>NUCLEOTIDE SEQUENCE [LARGE SCALE GENOMIC DNA]</scope>
    <source>
        <strain evidence="2 3">SO9-6</strain>
    </source>
</reference>
<name>A0A0B0DA11_9MICC</name>
<dbReference type="eggNOG" id="COG1228">
    <property type="taxonomic scope" value="Bacteria"/>
</dbReference>
<dbReference type="GO" id="GO:0016810">
    <property type="term" value="F:hydrolase activity, acting on carbon-nitrogen (but not peptide) bonds"/>
    <property type="evidence" value="ECO:0007669"/>
    <property type="project" value="InterPro"/>
</dbReference>
<dbReference type="Pfam" id="PF01979">
    <property type="entry name" value="Amidohydro_1"/>
    <property type="match status" value="1"/>
</dbReference>
<dbReference type="PANTHER" id="PTHR43135">
    <property type="entry name" value="ALPHA-D-RIBOSE 1-METHYLPHOSPHONATE 5-TRIPHOSPHATE DIPHOSPHATASE"/>
    <property type="match status" value="1"/>
</dbReference>
<accession>A0A0B0DA11</accession>
<evidence type="ECO:0000313" key="2">
    <source>
        <dbReference type="EMBL" id="KHE74253.1"/>
    </source>
</evidence>